<proteinExistence type="inferred from homology"/>
<comment type="similarity">
    <text evidence="1">Belongs to the KAE1 / TsaD family. TsaB subfamily.</text>
</comment>
<evidence type="ECO:0000259" key="4">
    <source>
        <dbReference type="Pfam" id="PF00814"/>
    </source>
</evidence>
<dbReference type="PANTHER" id="PTHR11735">
    <property type="entry name" value="TRNA N6-ADENOSINE THREONYLCARBAMOYLTRANSFERASE"/>
    <property type="match status" value="1"/>
</dbReference>
<dbReference type="EMBL" id="JBHTIF010000001">
    <property type="protein sequence ID" value="MFD0725982.1"/>
    <property type="molecule type" value="Genomic_DNA"/>
</dbReference>
<dbReference type="InterPro" id="IPR043129">
    <property type="entry name" value="ATPase_NBD"/>
</dbReference>
<dbReference type="RefSeq" id="WP_386823557.1">
    <property type="nucleotide sequence ID" value="NZ_JBHTIF010000001.1"/>
</dbReference>
<evidence type="ECO:0000256" key="1">
    <source>
        <dbReference type="ARBA" id="ARBA00010493"/>
    </source>
</evidence>
<gene>
    <name evidence="5" type="primary">tsaB</name>
    <name evidence="5" type="ORF">ACFQ0E_10260</name>
</gene>
<dbReference type="InterPro" id="IPR000905">
    <property type="entry name" value="Gcp-like_dom"/>
</dbReference>
<accession>A0ABW2YE23</accession>
<dbReference type="PANTHER" id="PTHR11735:SF11">
    <property type="entry name" value="TRNA THREONYLCARBAMOYLADENOSINE BIOSYNTHESIS PROTEIN TSAB"/>
    <property type="match status" value="1"/>
</dbReference>
<name>A0ABW2YE23_9GAMM</name>
<dbReference type="Proteomes" id="UP001597110">
    <property type="component" value="Unassembled WGS sequence"/>
</dbReference>
<dbReference type="Gene3D" id="3.30.420.40">
    <property type="match status" value="2"/>
</dbReference>
<keyword evidence="5" id="KW-0012">Acyltransferase</keyword>
<evidence type="ECO:0000313" key="6">
    <source>
        <dbReference type="Proteomes" id="UP001597110"/>
    </source>
</evidence>
<dbReference type="Pfam" id="PF00814">
    <property type="entry name" value="TsaD"/>
    <property type="match status" value="1"/>
</dbReference>
<sequence length="245" mass="25602">MKLLAFELSTEACSVALWVDGDVRERHEIAPRRHAELALPWADALLAEAGLAKSQLDAIAVGRGPGAFTGVRLGISIAQGIALALDLPALPVSTLAALAMRSLSLPAHSGAGQRVLAAIDARMQEVYAASYVFDAGDDGLLVPRALDAERVQPPDAVTPPDDGDGWLGVGTGFAAKAGALRERLCARLHAVDAEALPHAGDVARLAHVAWQRGEAVAPDLLEPAYLRNNVALTIAEQQALRASRA</sequence>
<dbReference type="GO" id="GO:0061711">
    <property type="term" value="F:tRNA N(6)-L-threonylcarbamoyladenine synthase activity"/>
    <property type="evidence" value="ECO:0007669"/>
    <property type="project" value="UniProtKB-EC"/>
</dbReference>
<dbReference type="SUPFAM" id="SSF53067">
    <property type="entry name" value="Actin-like ATPase domain"/>
    <property type="match status" value="2"/>
</dbReference>
<comment type="caution">
    <text evidence="5">The sequence shown here is derived from an EMBL/GenBank/DDBJ whole genome shotgun (WGS) entry which is preliminary data.</text>
</comment>
<organism evidence="5 6">
    <name type="scientific">Lysobacter brunescens</name>
    <dbReference type="NCBI Taxonomy" id="262323"/>
    <lineage>
        <taxon>Bacteria</taxon>
        <taxon>Pseudomonadati</taxon>
        <taxon>Pseudomonadota</taxon>
        <taxon>Gammaproteobacteria</taxon>
        <taxon>Lysobacterales</taxon>
        <taxon>Lysobacteraceae</taxon>
        <taxon>Lysobacter</taxon>
    </lineage>
</organism>
<protein>
    <recommendedName>
        <fullName evidence="2">tRNA threonylcarbamoyladenosine biosynthesis protein TsaB</fullName>
    </recommendedName>
    <alternativeName>
        <fullName evidence="3">t(6)A37 threonylcarbamoyladenosine biosynthesis protein TsaB</fullName>
    </alternativeName>
</protein>
<evidence type="ECO:0000313" key="5">
    <source>
        <dbReference type="EMBL" id="MFD0725982.1"/>
    </source>
</evidence>
<keyword evidence="6" id="KW-1185">Reference proteome</keyword>
<dbReference type="InterPro" id="IPR022496">
    <property type="entry name" value="T6A_TsaB"/>
</dbReference>
<feature type="domain" description="Gcp-like" evidence="4">
    <location>
        <begin position="28"/>
        <end position="137"/>
    </location>
</feature>
<evidence type="ECO:0000256" key="3">
    <source>
        <dbReference type="ARBA" id="ARBA00032446"/>
    </source>
</evidence>
<evidence type="ECO:0000256" key="2">
    <source>
        <dbReference type="ARBA" id="ARBA00019012"/>
    </source>
</evidence>
<dbReference type="CDD" id="cd24032">
    <property type="entry name" value="ASKHA_NBD_TsaB"/>
    <property type="match status" value="1"/>
</dbReference>
<keyword evidence="5" id="KW-0808">Transferase</keyword>
<dbReference type="NCBIfam" id="TIGR03725">
    <property type="entry name" value="T6A_YeaZ"/>
    <property type="match status" value="1"/>
</dbReference>
<reference evidence="6" key="1">
    <citation type="journal article" date="2019" name="Int. J. Syst. Evol. Microbiol.">
        <title>The Global Catalogue of Microorganisms (GCM) 10K type strain sequencing project: providing services to taxonomists for standard genome sequencing and annotation.</title>
        <authorList>
            <consortium name="The Broad Institute Genomics Platform"/>
            <consortium name="The Broad Institute Genome Sequencing Center for Infectious Disease"/>
            <person name="Wu L."/>
            <person name="Ma J."/>
        </authorList>
    </citation>
    <scope>NUCLEOTIDE SEQUENCE [LARGE SCALE GENOMIC DNA]</scope>
    <source>
        <strain evidence="6">CCUG 55585</strain>
    </source>
</reference>